<dbReference type="RefSeq" id="WP_265266812.1">
    <property type="nucleotide sequence ID" value="NZ_JAIHOM010000195.1"/>
</dbReference>
<gene>
    <name evidence="1" type="ORF">K4A83_21780</name>
</gene>
<protein>
    <submittedName>
        <fullName evidence="1">Uncharacterized protein</fullName>
    </submittedName>
</protein>
<keyword evidence="2" id="KW-1185">Reference proteome</keyword>
<evidence type="ECO:0000313" key="1">
    <source>
        <dbReference type="EMBL" id="MCW6038870.1"/>
    </source>
</evidence>
<dbReference type="Proteomes" id="UP001526426">
    <property type="component" value="Unassembled WGS sequence"/>
</dbReference>
<proteinExistence type="predicted"/>
<dbReference type="EMBL" id="JAIHOM010000195">
    <property type="protein sequence ID" value="MCW6038870.1"/>
    <property type="molecule type" value="Genomic_DNA"/>
</dbReference>
<name>A0ABT3LBI2_9CYAN</name>
<reference evidence="1 2" key="1">
    <citation type="submission" date="2021-08" db="EMBL/GenBank/DDBJ databases">
        <title>Draft genome sequence of Spirulina subsalsa with high tolerance to salinity and hype-accumulation of phycocyanin.</title>
        <authorList>
            <person name="Pei H."/>
            <person name="Jiang L."/>
        </authorList>
    </citation>
    <scope>NUCLEOTIDE SEQUENCE [LARGE SCALE GENOMIC DNA]</scope>
    <source>
        <strain evidence="1 2">FACHB-351</strain>
    </source>
</reference>
<evidence type="ECO:0000313" key="2">
    <source>
        <dbReference type="Proteomes" id="UP001526426"/>
    </source>
</evidence>
<comment type="caution">
    <text evidence="1">The sequence shown here is derived from an EMBL/GenBank/DDBJ whole genome shotgun (WGS) entry which is preliminary data.</text>
</comment>
<sequence length="158" mass="18202">MAHHSVPLAIALENLWEAENEAKAHVYEQDGTEIKKDAVQVRVIYGNGNVLKATSKFQTFEKWRELLALGLEPALFEGAAQLWEQHPIPKETAIEPWVQAFVSRREVFKGEEKQQEFTKKLAKFLGEVWSSTKPKDLEQEVKNWLKLAAFVTRSREIK</sequence>
<accession>A0ABT3LBI2</accession>
<organism evidence="1 2">
    <name type="scientific">Spirulina subsalsa FACHB-351</name>
    <dbReference type="NCBI Taxonomy" id="234711"/>
    <lineage>
        <taxon>Bacteria</taxon>
        <taxon>Bacillati</taxon>
        <taxon>Cyanobacteriota</taxon>
        <taxon>Cyanophyceae</taxon>
        <taxon>Spirulinales</taxon>
        <taxon>Spirulinaceae</taxon>
        <taxon>Spirulina</taxon>
    </lineage>
</organism>